<name>A0A397IS10_9GLOM</name>
<evidence type="ECO:0000256" key="1">
    <source>
        <dbReference type="SAM" id="Coils"/>
    </source>
</evidence>
<feature type="coiled-coil region" evidence="1">
    <location>
        <begin position="34"/>
        <end position="61"/>
    </location>
</feature>
<protein>
    <recommendedName>
        <fullName evidence="4">BACK domain-containing protein</fullName>
    </recommendedName>
</protein>
<dbReference type="AlphaFoldDB" id="A0A397IS10"/>
<comment type="caution">
    <text evidence="2">The sequence shown here is derived from an EMBL/GenBank/DDBJ whole genome shotgun (WGS) entry which is preliminary data.</text>
</comment>
<reference evidence="2 3" key="1">
    <citation type="submission" date="2018-08" db="EMBL/GenBank/DDBJ databases">
        <title>Genome and evolution of the arbuscular mycorrhizal fungus Diversispora epigaea (formerly Glomus versiforme) and its bacterial endosymbionts.</title>
        <authorList>
            <person name="Sun X."/>
            <person name="Fei Z."/>
            <person name="Harrison M."/>
        </authorList>
    </citation>
    <scope>NUCLEOTIDE SEQUENCE [LARGE SCALE GENOMIC DNA]</scope>
    <source>
        <strain evidence="2 3">IT104</strain>
    </source>
</reference>
<evidence type="ECO:0000313" key="3">
    <source>
        <dbReference type="Proteomes" id="UP000266861"/>
    </source>
</evidence>
<gene>
    <name evidence="2" type="ORF">Glove_213g88</name>
</gene>
<keyword evidence="3" id="KW-1185">Reference proteome</keyword>
<sequence length="155" mass="17985">MSLNFFDKLSQNLIELLNDGDENCETIFIYDLMLAANEFELEELTNKLEILIETKVRTILENWKNFVMISVKYPNLIFYADDFTSLEEPALVSLLKRNDLQNLGLCHQTTLQQCLPHIRYFHLSVRSILVTELPPRSKESFSAIISEEHATEIST</sequence>
<dbReference type="EMBL" id="PQFF01000198">
    <property type="protein sequence ID" value="RHZ75470.1"/>
    <property type="molecule type" value="Genomic_DNA"/>
</dbReference>
<keyword evidence="1" id="KW-0175">Coiled coil</keyword>
<dbReference type="Proteomes" id="UP000266861">
    <property type="component" value="Unassembled WGS sequence"/>
</dbReference>
<evidence type="ECO:0008006" key="4">
    <source>
        <dbReference type="Google" id="ProtNLM"/>
    </source>
</evidence>
<proteinExistence type="predicted"/>
<accession>A0A397IS10</accession>
<evidence type="ECO:0000313" key="2">
    <source>
        <dbReference type="EMBL" id="RHZ75470.1"/>
    </source>
</evidence>
<organism evidence="2 3">
    <name type="scientific">Diversispora epigaea</name>
    <dbReference type="NCBI Taxonomy" id="1348612"/>
    <lineage>
        <taxon>Eukaryota</taxon>
        <taxon>Fungi</taxon>
        <taxon>Fungi incertae sedis</taxon>
        <taxon>Mucoromycota</taxon>
        <taxon>Glomeromycotina</taxon>
        <taxon>Glomeromycetes</taxon>
        <taxon>Diversisporales</taxon>
        <taxon>Diversisporaceae</taxon>
        <taxon>Diversispora</taxon>
    </lineage>
</organism>